<dbReference type="Proteomes" id="UP000499080">
    <property type="component" value="Unassembled WGS sequence"/>
</dbReference>
<protein>
    <recommendedName>
        <fullName evidence="2">C2H2-type domain-containing protein</fullName>
    </recommendedName>
</protein>
<dbReference type="Gene3D" id="3.30.160.60">
    <property type="entry name" value="Classic Zinc Finger"/>
    <property type="match status" value="3"/>
</dbReference>
<sequence length="564" mass="65037">MKDELLEHNILNHAEAGNMPQKYVCQICDKRFSSLSNCRKHQKDIHGCVYLKHKCTNCEFSCSNTNELLQHTLANHAEAPNPLPVQSPPAYACPYCEETFSKFVALIKHKKMHLISRTRSRCSICKKSFSSIKNCKRHEKNFHAKVSRKFPCGECKIVFFIKSHLYQHIKDIHPNLMKADEKLIFNSCSDFKNWKTETEKRTLTSYVRRACSSSTTVYICHRSGYYKSKSKGIRHIKLAGTRKINSYCPASITVRKCQESGLLNVTYFPTHLGHNSDIKHIGLCENEKEKIAGQLITGVPAAYILSEIAETSSPTERLAVTTAQDLRNISKKYQINGNTIRNENDVLSVEAWIHEMMALDKNPILLYKLPGEMNAELPDLEKNDFILGFMNEAQEEILKIYGSEVICIDSTHGTNKYNIQLTSVLIKDDNWEGFPVTFLWSNRQHQSVFTYFFQKVKERIGSLKINSFMSDDYKAFYNAWCSVFSKPNFYLLCDWHVKRALKKSLISGSTKIKNEKVTEILNRLFELINETDKTTFITLLNVFKINILNDPDTFQFGCYFVENY</sequence>
<dbReference type="Pfam" id="PF00096">
    <property type="entry name" value="zf-C2H2"/>
    <property type="match status" value="1"/>
</dbReference>
<dbReference type="OrthoDB" id="6426693at2759"/>
<keyword evidence="4" id="KW-1185">Reference proteome</keyword>
<comment type="caution">
    <text evidence="3">The sequence shown here is derived from an EMBL/GenBank/DDBJ whole genome shotgun (WGS) entry which is preliminary data.</text>
</comment>
<keyword evidence="1" id="KW-0479">Metal-binding</keyword>
<accession>A0A4Y2A6R5</accession>
<dbReference type="AlphaFoldDB" id="A0A4Y2A6R5"/>
<dbReference type="Pfam" id="PF10551">
    <property type="entry name" value="MULE"/>
    <property type="match status" value="1"/>
</dbReference>
<name>A0A4Y2A6R5_ARAVE</name>
<dbReference type="PROSITE" id="PS00028">
    <property type="entry name" value="ZINC_FINGER_C2H2_1"/>
    <property type="match status" value="4"/>
</dbReference>
<organism evidence="3 4">
    <name type="scientific">Araneus ventricosus</name>
    <name type="common">Orbweaver spider</name>
    <name type="synonym">Epeira ventricosa</name>
    <dbReference type="NCBI Taxonomy" id="182803"/>
    <lineage>
        <taxon>Eukaryota</taxon>
        <taxon>Metazoa</taxon>
        <taxon>Ecdysozoa</taxon>
        <taxon>Arthropoda</taxon>
        <taxon>Chelicerata</taxon>
        <taxon>Arachnida</taxon>
        <taxon>Araneae</taxon>
        <taxon>Araneomorphae</taxon>
        <taxon>Entelegynae</taxon>
        <taxon>Araneoidea</taxon>
        <taxon>Araneidae</taxon>
        <taxon>Araneus</taxon>
    </lineage>
</organism>
<dbReference type="InterPro" id="IPR018289">
    <property type="entry name" value="MULE_transposase_dom"/>
</dbReference>
<dbReference type="InterPro" id="IPR052797">
    <property type="entry name" value="RegFact_GeneExpr_CellDeath"/>
</dbReference>
<feature type="domain" description="C2H2-type" evidence="2">
    <location>
        <begin position="23"/>
        <end position="46"/>
    </location>
</feature>
<evidence type="ECO:0000313" key="3">
    <source>
        <dbReference type="EMBL" id="GBL75458.1"/>
    </source>
</evidence>
<keyword evidence="1" id="KW-0862">Zinc</keyword>
<dbReference type="PANTHER" id="PTHR33936">
    <property type="entry name" value="PROTEIN CBG17840"/>
    <property type="match status" value="1"/>
</dbReference>
<dbReference type="Pfam" id="PF13912">
    <property type="entry name" value="zf-C2H2_6"/>
    <property type="match status" value="1"/>
</dbReference>
<dbReference type="InterPro" id="IPR013087">
    <property type="entry name" value="Znf_C2H2_type"/>
</dbReference>
<feature type="domain" description="C2H2-type" evidence="2">
    <location>
        <begin position="150"/>
        <end position="178"/>
    </location>
</feature>
<dbReference type="GO" id="GO:0008270">
    <property type="term" value="F:zinc ion binding"/>
    <property type="evidence" value="ECO:0007669"/>
    <property type="project" value="UniProtKB-KW"/>
</dbReference>
<gene>
    <name evidence="3" type="ORF">AVEN_194635_1</name>
</gene>
<reference evidence="3 4" key="1">
    <citation type="journal article" date="2019" name="Sci. Rep.">
        <title>Orb-weaving spider Araneus ventricosus genome elucidates the spidroin gene catalogue.</title>
        <authorList>
            <person name="Kono N."/>
            <person name="Nakamura H."/>
            <person name="Ohtoshi R."/>
            <person name="Moran D.A.P."/>
            <person name="Shinohara A."/>
            <person name="Yoshida Y."/>
            <person name="Fujiwara M."/>
            <person name="Mori M."/>
            <person name="Tomita M."/>
            <person name="Arakawa K."/>
        </authorList>
    </citation>
    <scope>NUCLEOTIDE SEQUENCE [LARGE SCALE GENOMIC DNA]</scope>
</reference>
<proteinExistence type="predicted"/>
<evidence type="ECO:0000256" key="1">
    <source>
        <dbReference type="PROSITE-ProRule" id="PRU00042"/>
    </source>
</evidence>
<dbReference type="InterPro" id="IPR036236">
    <property type="entry name" value="Znf_C2H2_sf"/>
</dbReference>
<feature type="domain" description="C2H2-type" evidence="2">
    <location>
        <begin position="120"/>
        <end position="144"/>
    </location>
</feature>
<dbReference type="PROSITE" id="PS50157">
    <property type="entry name" value="ZINC_FINGER_C2H2_2"/>
    <property type="match status" value="4"/>
</dbReference>
<evidence type="ECO:0000313" key="4">
    <source>
        <dbReference type="Proteomes" id="UP000499080"/>
    </source>
</evidence>
<dbReference type="SUPFAM" id="SSF57667">
    <property type="entry name" value="beta-beta-alpha zinc fingers"/>
    <property type="match status" value="1"/>
</dbReference>
<feature type="domain" description="C2H2-type" evidence="2">
    <location>
        <begin position="91"/>
        <end position="118"/>
    </location>
</feature>
<keyword evidence="1" id="KW-0863">Zinc-finger</keyword>
<dbReference type="PANTHER" id="PTHR33936:SF24">
    <property type="entry name" value="C2H2-TYPE DOMAIN-CONTAINING PROTEIN"/>
    <property type="match status" value="1"/>
</dbReference>
<evidence type="ECO:0000259" key="2">
    <source>
        <dbReference type="PROSITE" id="PS50157"/>
    </source>
</evidence>
<dbReference type="EMBL" id="BGPR01000007">
    <property type="protein sequence ID" value="GBL75458.1"/>
    <property type="molecule type" value="Genomic_DNA"/>
</dbReference>
<dbReference type="SMART" id="SM00355">
    <property type="entry name" value="ZnF_C2H2"/>
    <property type="match status" value="5"/>
</dbReference>